<protein>
    <submittedName>
        <fullName evidence="3">Apple domain-containing protein</fullName>
    </submittedName>
</protein>
<reference evidence="3" key="1">
    <citation type="submission" date="2016-11" db="UniProtKB">
        <authorList>
            <consortium name="WormBaseParasite"/>
        </authorList>
    </citation>
    <scope>IDENTIFICATION</scope>
</reference>
<name>A0A1I8JN48_9PLAT</name>
<feature type="compositionally biased region" description="Basic and acidic residues" evidence="1">
    <location>
        <begin position="7"/>
        <end position="17"/>
    </location>
</feature>
<feature type="region of interest" description="Disordered" evidence="1">
    <location>
        <begin position="356"/>
        <end position="407"/>
    </location>
</feature>
<dbReference type="Proteomes" id="UP000095280">
    <property type="component" value="Unplaced"/>
</dbReference>
<feature type="compositionally biased region" description="Basic and acidic residues" evidence="1">
    <location>
        <begin position="363"/>
        <end position="372"/>
    </location>
</feature>
<feature type="compositionally biased region" description="Polar residues" evidence="1">
    <location>
        <begin position="85"/>
        <end position="94"/>
    </location>
</feature>
<feature type="compositionally biased region" description="Basic and acidic residues" evidence="1">
    <location>
        <begin position="393"/>
        <end position="404"/>
    </location>
</feature>
<sequence length="493" mass="53755">RHPPSMSDRRELEKSEKAAASATPTRVDFQTDSLLCCCEAICMLSTVWRPALETALHQGELRNQEEQSTGENKAPGRTKHREEQSTGNKASGRTKQPGKNKASGRTKHREEQSTGKNKAPGRSKHRGEQSIGRIKHRKNKAPGRTKHRGEQSPMRKDKWSSEDGRCRVDDKIQQQQQLGEKRHARPSSLPELGEGHRQSSVTPRGSDCPHLPVLLAVPARPRLSRAALGVAAVLKMACNLSCQKRQFLFTQFFHGLPLRIRLGSLHFSHGLSSTMHLTLALLLLLTAAVAPSGSSACWRIAPSSQCANRSLLSLRPEDSGSPTFTACAQRCLFTSGCAFFQREPPDACLMLRSAGGSAVPGIRGDRRGRGGESIEAPPDPSGRAARAARARNSKLDSRGQRRSETSPLSLAHLRELLDRPASIRPGNLLRFPGRCLCRAYLGQPIRPALERLKLASCQSEAAQSVLIRAAASDWLAAPGQWRPGQASSAAPET</sequence>
<keyword evidence="2" id="KW-1185">Reference proteome</keyword>
<dbReference type="AlphaFoldDB" id="A0A1I8JN48"/>
<evidence type="ECO:0000256" key="1">
    <source>
        <dbReference type="SAM" id="MobiDB-lite"/>
    </source>
</evidence>
<feature type="compositionally biased region" description="Basic residues" evidence="1">
    <location>
        <begin position="96"/>
        <end position="107"/>
    </location>
</feature>
<evidence type="ECO:0000313" key="3">
    <source>
        <dbReference type="WBParaSite" id="snap_masked-unitig_18222-processed-gene-0.0-mRNA-1"/>
    </source>
</evidence>
<proteinExistence type="predicted"/>
<feature type="region of interest" description="Disordered" evidence="1">
    <location>
        <begin position="1"/>
        <end position="26"/>
    </location>
</feature>
<accession>A0A1I8JN48</accession>
<feature type="compositionally biased region" description="Basic and acidic residues" evidence="1">
    <location>
        <begin position="148"/>
        <end position="172"/>
    </location>
</feature>
<evidence type="ECO:0000313" key="2">
    <source>
        <dbReference type="Proteomes" id="UP000095280"/>
    </source>
</evidence>
<dbReference type="WBParaSite" id="snap_masked-unitig_18222-processed-gene-0.0-mRNA-1">
    <property type="protein sequence ID" value="snap_masked-unitig_18222-processed-gene-0.0-mRNA-1"/>
    <property type="gene ID" value="snap_masked-unitig_18222-processed-gene-0.0"/>
</dbReference>
<feature type="region of interest" description="Disordered" evidence="1">
    <location>
        <begin position="59"/>
        <end position="206"/>
    </location>
</feature>
<organism evidence="2 3">
    <name type="scientific">Macrostomum lignano</name>
    <dbReference type="NCBI Taxonomy" id="282301"/>
    <lineage>
        <taxon>Eukaryota</taxon>
        <taxon>Metazoa</taxon>
        <taxon>Spiralia</taxon>
        <taxon>Lophotrochozoa</taxon>
        <taxon>Platyhelminthes</taxon>
        <taxon>Rhabditophora</taxon>
        <taxon>Macrostomorpha</taxon>
        <taxon>Macrostomida</taxon>
        <taxon>Macrostomidae</taxon>
        <taxon>Macrostomum</taxon>
    </lineage>
</organism>
<feature type="compositionally biased region" description="Basic residues" evidence="1">
    <location>
        <begin position="133"/>
        <end position="147"/>
    </location>
</feature>